<evidence type="ECO:0000256" key="6">
    <source>
        <dbReference type="ARBA" id="ARBA00023316"/>
    </source>
</evidence>
<evidence type="ECO:0000256" key="1">
    <source>
        <dbReference type="ARBA" id="ARBA00007164"/>
    </source>
</evidence>
<dbReference type="Pfam" id="PF00768">
    <property type="entry name" value="Peptidase_S11"/>
    <property type="match status" value="1"/>
</dbReference>
<dbReference type="SUPFAM" id="SSF110997">
    <property type="entry name" value="Sporulation related repeat"/>
    <property type="match status" value="1"/>
</dbReference>
<evidence type="ECO:0000256" key="4">
    <source>
        <dbReference type="ARBA" id="ARBA00022960"/>
    </source>
</evidence>
<keyword evidence="10" id="KW-0121">Carboxypeptidase</keyword>
<dbReference type="PROSITE" id="PS51724">
    <property type="entry name" value="SPOR"/>
    <property type="match status" value="1"/>
</dbReference>
<keyword evidence="3" id="KW-0378">Hydrolase</keyword>
<comment type="similarity">
    <text evidence="1 7">Belongs to the peptidase S11 family.</text>
</comment>
<dbReference type="PANTHER" id="PTHR21581">
    <property type="entry name" value="D-ALANYL-D-ALANINE CARBOXYPEPTIDASE"/>
    <property type="match status" value="1"/>
</dbReference>
<name>A0ABW3YSR5_MYCRA</name>
<dbReference type="PANTHER" id="PTHR21581:SF6">
    <property type="entry name" value="TRAFFICKING PROTEIN PARTICLE COMPLEX SUBUNIT 12"/>
    <property type="match status" value="1"/>
</dbReference>
<keyword evidence="4" id="KW-0133">Cell shape</keyword>
<dbReference type="RefSeq" id="WP_374838149.1">
    <property type="nucleotide sequence ID" value="NZ_JBHEEW010000006.1"/>
</dbReference>
<feature type="signal peptide" evidence="8">
    <location>
        <begin position="1"/>
        <end position="43"/>
    </location>
</feature>
<dbReference type="Gene3D" id="3.40.710.10">
    <property type="entry name" value="DD-peptidase/beta-lactamase superfamily"/>
    <property type="match status" value="1"/>
</dbReference>
<evidence type="ECO:0000313" key="11">
    <source>
        <dbReference type="Proteomes" id="UP001597173"/>
    </source>
</evidence>
<dbReference type="InterPro" id="IPR018044">
    <property type="entry name" value="Peptidase_S11"/>
</dbReference>
<feature type="chain" id="PRO_5046519022" evidence="8">
    <location>
        <begin position="44"/>
        <end position="493"/>
    </location>
</feature>
<protein>
    <submittedName>
        <fullName evidence="10">D-alanyl-D-alanine carboxypeptidase</fullName>
    </submittedName>
</protein>
<accession>A0ABW3YSR5</accession>
<dbReference type="Pfam" id="PF05036">
    <property type="entry name" value="SPOR"/>
    <property type="match status" value="1"/>
</dbReference>
<reference evidence="11" key="1">
    <citation type="journal article" date="2019" name="Int. J. Syst. Evol. Microbiol.">
        <title>The Global Catalogue of Microorganisms (GCM) 10K type strain sequencing project: providing services to taxonomists for standard genome sequencing and annotation.</title>
        <authorList>
            <consortium name="The Broad Institute Genomics Platform"/>
            <consortium name="The Broad Institute Genome Sequencing Center for Infectious Disease"/>
            <person name="Wu L."/>
            <person name="Ma J."/>
        </authorList>
    </citation>
    <scope>NUCLEOTIDE SEQUENCE [LARGE SCALE GENOMIC DNA]</scope>
    <source>
        <strain evidence="11">CCUG 55609</strain>
    </source>
</reference>
<keyword evidence="11" id="KW-1185">Reference proteome</keyword>
<keyword evidence="5" id="KW-0573">Peptidoglycan synthesis</keyword>
<evidence type="ECO:0000259" key="9">
    <source>
        <dbReference type="PROSITE" id="PS51724"/>
    </source>
</evidence>
<dbReference type="PRINTS" id="PR00725">
    <property type="entry name" value="DADACBPTASE1"/>
</dbReference>
<dbReference type="InterPro" id="IPR007730">
    <property type="entry name" value="SPOR-like_dom"/>
</dbReference>
<organism evidence="10 11">
    <name type="scientific">Mycoplana ramosa</name>
    <name type="common">Mycoplana bullata</name>
    <dbReference type="NCBI Taxonomy" id="40837"/>
    <lineage>
        <taxon>Bacteria</taxon>
        <taxon>Pseudomonadati</taxon>
        <taxon>Pseudomonadota</taxon>
        <taxon>Alphaproteobacteria</taxon>
        <taxon>Hyphomicrobiales</taxon>
        <taxon>Rhizobiaceae</taxon>
        <taxon>Mycoplana</taxon>
    </lineage>
</organism>
<dbReference type="InterPro" id="IPR012338">
    <property type="entry name" value="Beta-lactam/transpept-like"/>
</dbReference>
<dbReference type="SUPFAM" id="SSF56601">
    <property type="entry name" value="beta-lactamase/transpeptidase-like"/>
    <property type="match status" value="1"/>
</dbReference>
<evidence type="ECO:0000256" key="2">
    <source>
        <dbReference type="ARBA" id="ARBA00022729"/>
    </source>
</evidence>
<keyword evidence="10" id="KW-0645">Protease</keyword>
<dbReference type="Gene3D" id="3.30.70.1070">
    <property type="entry name" value="Sporulation related repeat"/>
    <property type="match status" value="1"/>
</dbReference>
<dbReference type="GO" id="GO:0004180">
    <property type="term" value="F:carboxypeptidase activity"/>
    <property type="evidence" value="ECO:0007669"/>
    <property type="project" value="UniProtKB-KW"/>
</dbReference>
<dbReference type="Proteomes" id="UP001597173">
    <property type="component" value="Unassembled WGS sequence"/>
</dbReference>
<feature type="domain" description="SPOR" evidence="9">
    <location>
        <begin position="409"/>
        <end position="493"/>
    </location>
</feature>
<dbReference type="InterPro" id="IPR036680">
    <property type="entry name" value="SPOR-like_sf"/>
</dbReference>
<evidence type="ECO:0000313" key="10">
    <source>
        <dbReference type="EMBL" id="MFD1326615.1"/>
    </source>
</evidence>
<keyword evidence="6" id="KW-0961">Cell wall biogenesis/degradation</keyword>
<proteinExistence type="inferred from homology"/>
<sequence>MFRSLSSVIFSRATGIAAATAKALLVAGGLAVAVAASAGTAQANPKYAGIVIDAKTGKVLYSEAPDEQRYPASLTKMMTIYLTFEALEAGKIRKDTLVPVSKNAAQEPPSKLGVRPGSKLTVEQAIMALVTRSANDVATALGEFLGGSEERFARLMTQKARALGMTRTVYRNAHGLPNTAQVTTARDQARLGLALRQHFPQYYDYFSTRSFRYGKATIGNHNRLLGVVRGVDGIKTGYTRASGFNLVTSAQADGRSVVAVVLGGRTGASRDQQMKQLIARYMPAASRRGGGNLIAETADAPTLTANAAANSVSASAAGGETARNVELPENGPVPTYRYEESRIEMAYAATTDANAARVVGKDALAATLRVQRNVAVPAAAPAETVVEEGDVDPAVDALTTSSTAASKDRSIPSGWVIQIGATPDRDQAQALLEKAQDRGGKALRGAQPFTVAFGNGNEQLYRARFGGFSGQDSAVNACKVLKKKGIACWASQQ</sequence>
<dbReference type="InterPro" id="IPR001967">
    <property type="entry name" value="Peptidase_S11_N"/>
</dbReference>
<gene>
    <name evidence="10" type="ORF">ACFQ33_01705</name>
</gene>
<evidence type="ECO:0000256" key="3">
    <source>
        <dbReference type="ARBA" id="ARBA00022801"/>
    </source>
</evidence>
<comment type="caution">
    <text evidence="10">The sequence shown here is derived from an EMBL/GenBank/DDBJ whole genome shotgun (WGS) entry which is preliminary data.</text>
</comment>
<evidence type="ECO:0000256" key="8">
    <source>
        <dbReference type="SAM" id="SignalP"/>
    </source>
</evidence>
<evidence type="ECO:0000256" key="7">
    <source>
        <dbReference type="RuleBase" id="RU004016"/>
    </source>
</evidence>
<evidence type="ECO:0000256" key="5">
    <source>
        <dbReference type="ARBA" id="ARBA00022984"/>
    </source>
</evidence>
<dbReference type="EMBL" id="JBHTNF010000001">
    <property type="protein sequence ID" value="MFD1326615.1"/>
    <property type="molecule type" value="Genomic_DNA"/>
</dbReference>
<keyword evidence="2 8" id="KW-0732">Signal</keyword>